<keyword evidence="1" id="KW-1133">Transmembrane helix</keyword>
<feature type="domain" description="Regulatory protein YycH" evidence="2">
    <location>
        <begin position="4"/>
        <end position="440"/>
    </location>
</feature>
<evidence type="ECO:0000259" key="2">
    <source>
        <dbReference type="Pfam" id="PF07435"/>
    </source>
</evidence>
<dbReference type="CDD" id="cd15787">
    <property type="entry name" value="YycH_N"/>
    <property type="match status" value="1"/>
</dbReference>
<dbReference type="EMBL" id="JBBYAF010000079">
    <property type="protein sequence ID" value="MEL3974740.1"/>
    <property type="molecule type" value="Genomic_DNA"/>
</dbReference>
<keyword evidence="1" id="KW-0472">Membrane</keyword>
<feature type="transmembrane region" description="Helical" evidence="1">
    <location>
        <begin position="9"/>
        <end position="26"/>
    </location>
</feature>
<keyword evidence="4" id="KW-1185">Reference proteome</keyword>
<evidence type="ECO:0000256" key="1">
    <source>
        <dbReference type="SAM" id="Phobius"/>
    </source>
</evidence>
<dbReference type="InterPro" id="IPR042274">
    <property type="entry name" value="YycH/YycI_2"/>
</dbReference>
<dbReference type="Pfam" id="PF07435">
    <property type="entry name" value="YycH"/>
    <property type="match status" value="1"/>
</dbReference>
<proteinExistence type="predicted"/>
<accession>A0ABU9KF37</accession>
<dbReference type="InterPro" id="IPR009996">
    <property type="entry name" value="YycH"/>
</dbReference>
<dbReference type="RefSeq" id="WP_341986296.1">
    <property type="nucleotide sequence ID" value="NZ_JBBYAF010000079.1"/>
</dbReference>
<protein>
    <submittedName>
        <fullName evidence="3">Two-component system activity regulator YycH</fullName>
    </submittedName>
</protein>
<evidence type="ECO:0000313" key="3">
    <source>
        <dbReference type="EMBL" id="MEL3974740.1"/>
    </source>
</evidence>
<reference evidence="3 4" key="1">
    <citation type="submission" date="2024-04" db="EMBL/GenBank/DDBJ databases">
        <title>Bacillus oryzaecorticis sp. nov., a moderately halophilic bacterium isolated from rice husks.</title>
        <authorList>
            <person name="Zhu H.-S."/>
        </authorList>
    </citation>
    <scope>NUCLEOTIDE SEQUENCE [LARGE SCALE GENOMIC DNA]</scope>
    <source>
        <strain evidence="3 4">ZC255</strain>
    </source>
</reference>
<name>A0ABU9KF37_9BACI</name>
<keyword evidence="1" id="KW-0812">Transmembrane</keyword>
<sequence length="446" mass="51941">MNYEKIKSIVLTLLVAMSIFLTWNLWTYQPEYDVIESTEAFDVSVGDERKVLELLQPYKVFYYHDDQISGTPNESEIDKVLEQMSSWRLTDAKDVSNQFSQSELDNLVHRPGIIDLVFPDSLPLTVYNQVIKFDDQNLPKTSFNRILFDINTKKGDKGIVYFVLYGDDDREYVVETKVDGEKMDSLKDAFVQRALYNDNFRKYYTFKVNARKTILLPIKEEEYYGYKYSTEQLEAEDFMKALFNDPNNVSRNSTDSEEIYRDSSSLMKVNTNVNSLSFVNPGVDPDPGITEELLVHNSVEFVNEHGGWTDQFKLFSVSPEESKIEYRMFLLNFPVFSDIAGTTEISQAWGMDTIHKYQRPFFQIGDDYSMLSEPVKVQLPSGFTVQQTLEENKMINLEFVEDIAIGYKLTRDMNFPDMLLYDLTPSWYYKYSGNWLRLPLEEMGAI</sequence>
<gene>
    <name evidence="3" type="primary">yycH</name>
    <name evidence="3" type="ORF">AAEO50_20845</name>
</gene>
<dbReference type="Gene3D" id="3.10.450.310">
    <property type="match status" value="1"/>
</dbReference>
<dbReference type="Gene3D" id="3.30.310.160">
    <property type="entry name" value="YycH protein, domain 2"/>
    <property type="match status" value="1"/>
</dbReference>
<comment type="caution">
    <text evidence="3">The sequence shown here is derived from an EMBL/GenBank/DDBJ whole genome shotgun (WGS) entry which is preliminary data.</text>
</comment>
<dbReference type="Proteomes" id="UP001389717">
    <property type="component" value="Unassembled WGS sequence"/>
</dbReference>
<organism evidence="3 4">
    <name type="scientific">Rossellomorea oryzaecorticis</name>
    <dbReference type="NCBI Taxonomy" id="1396505"/>
    <lineage>
        <taxon>Bacteria</taxon>
        <taxon>Bacillati</taxon>
        <taxon>Bacillota</taxon>
        <taxon>Bacilli</taxon>
        <taxon>Bacillales</taxon>
        <taxon>Bacillaceae</taxon>
        <taxon>Rossellomorea</taxon>
    </lineage>
</organism>
<evidence type="ECO:0000313" key="4">
    <source>
        <dbReference type="Proteomes" id="UP001389717"/>
    </source>
</evidence>